<proteinExistence type="predicted"/>
<dbReference type="Proteomes" id="UP000198297">
    <property type="component" value="Unassembled WGS sequence"/>
</dbReference>
<accession>A0A238YNE5</accession>
<dbReference type="GO" id="GO:0016787">
    <property type="term" value="F:hydrolase activity"/>
    <property type="evidence" value="ECO:0007669"/>
    <property type="project" value="UniProtKB-KW"/>
</dbReference>
<dbReference type="AlphaFoldDB" id="A0A238YNE5"/>
<reference evidence="1 2" key="1">
    <citation type="submission" date="2017-06" db="EMBL/GenBank/DDBJ databases">
        <authorList>
            <person name="Kim H.J."/>
            <person name="Triplett B.A."/>
        </authorList>
    </citation>
    <scope>NUCLEOTIDE SEQUENCE [LARGE SCALE GENOMIC DNA]</scope>
    <source>
        <strain evidence="1 2">DSM 19316</strain>
    </source>
</reference>
<dbReference type="SUPFAM" id="SSF51556">
    <property type="entry name" value="Metallo-dependent hydrolases"/>
    <property type="match status" value="1"/>
</dbReference>
<name>A0A238YNE5_HALEZ</name>
<dbReference type="Gene3D" id="3.20.20.140">
    <property type="entry name" value="Metal-dependent hydrolases"/>
    <property type="match status" value="1"/>
</dbReference>
<dbReference type="Pfam" id="PF19799">
    <property type="entry name" value="DUF6282"/>
    <property type="match status" value="1"/>
</dbReference>
<gene>
    <name evidence="1" type="ORF">SAMN06266787_11533</name>
</gene>
<sequence length="294" mass="31166">MNEISPDTDTSVLPNGAIDVHVHTSPDLIDRYESDLQLAHEAVRADMDAILVKSHVVPTAGRVDLVNEAIGEDILYGGIALNGSVGGLNRDAVETALQLDGRVVWLPTAWSQNHASTARQAGESRFVGQRVPDATEEISVVRDGSVTQPTREIIELAEEYDATIGTGHVSPSAADAIVDACNTVGVTCIVNHPCFRVVDIPLDQQVAMAEKGAIMEYCAYSVQSTPGHSVGRIAEAINRIGPENCLLATDFGQASNPPVPGLASFFEAVVEAGVDREVAAKTVTETPARVLHLD</sequence>
<evidence type="ECO:0000313" key="1">
    <source>
        <dbReference type="EMBL" id="SNR72532.1"/>
    </source>
</evidence>
<organism evidence="1 2">
    <name type="scientific">Halorubrum ezzemoulense</name>
    <name type="common">Halorubrum chaoviator</name>
    <dbReference type="NCBI Taxonomy" id="337243"/>
    <lineage>
        <taxon>Archaea</taxon>
        <taxon>Methanobacteriati</taxon>
        <taxon>Methanobacteriota</taxon>
        <taxon>Stenosarchaea group</taxon>
        <taxon>Halobacteria</taxon>
        <taxon>Halobacteriales</taxon>
        <taxon>Haloferacaceae</taxon>
        <taxon>Halorubrum</taxon>
    </lineage>
</organism>
<dbReference type="InterPro" id="IPR046249">
    <property type="entry name" value="DUF6282"/>
</dbReference>
<dbReference type="EMBL" id="FZNK01000015">
    <property type="protein sequence ID" value="SNR72532.1"/>
    <property type="molecule type" value="Genomic_DNA"/>
</dbReference>
<dbReference type="InterPro" id="IPR032466">
    <property type="entry name" value="Metal_Hydrolase"/>
</dbReference>
<evidence type="ECO:0000313" key="2">
    <source>
        <dbReference type="Proteomes" id="UP000198297"/>
    </source>
</evidence>
<protein>
    <submittedName>
        <fullName evidence="1">Amidohydrolase</fullName>
    </submittedName>
</protein>
<keyword evidence="1" id="KW-0378">Hydrolase</keyword>
<dbReference type="RefSeq" id="WP_089309201.1">
    <property type="nucleotide sequence ID" value="NZ_FZNK01000015.1"/>
</dbReference>